<evidence type="ECO:0000313" key="2">
    <source>
        <dbReference type="Proteomes" id="UP000237798"/>
    </source>
</evidence>
<protein>
    <submittedName>
        <fullName evidence="1">Uncharacterized protein</fullName>
    </submittedName>
</protein>
<dbReference type="EMBL" id="PVXP01000047">
    <property type="protein sequence ID" value="PRR83216.1"/>
    <property type="molecule type" value="Genomic_DNA"/>
</dbReference>
<dbReference type="OrthoDB" id="1911047at2"/>
<evidence type="ECO:0000313" key="1">
    <source>
        <dbReference type="EMBL" id="PRR83216.1"/>
    </source>
</evidence>
<dbReference type="RefSeq" id="WP_106010278.1">
    <property type="nucleotide sequence ID" value="NZ_JALCRC010000014.1"/>
</dbReference>
<dbReference type="Proteomes" id="UP000237798">
    <property type="component" value="Unassembled WGS sequence"/>
</dbReference>
<gene>
    <name evidence="1" type="ORF">CLLU_26840</name>
</gene>
<keyword evidence="2" id="KW-1185">Reference proteome</keyword>
<accession>A0A2T0BH44</accession>
<comment type="caution">
    <text evidence="1">The sequence shown here is derived from an EMBL/GenBank/DDBJ whole genome shotgun (WGS) entry which is preliminary data.</text>
</comment>
<reference evidence="1 2" key="1">
    <citation type="submission" date="2018-03" db="EMBL/GenBank/DDBJ databases">
        <title>Genome sequence of Clostridium luticellarii DSM 29923.</title>
        <authorList>
            <person name="Poehlein A."/>
            <person name="Daniel R."/>
        </authorList>
    </citation>
    <scope>NUCLEOTIDE SEQUENCE [LARGE SCALE GENOMIC DNA]</scope>
    <source>
        <strain evidence="1 2">DSM 29923</strain>
    </source>
</reference>
<proteinExistence type="predicted"/>
<dbReference type="AlphaFoldDB" id="A0A2T0BH44"/>
<organism evidence="1 2">
    <name type="scientific">Clostridium luticellarii</name>
    <dbReference type="NCBI Taxonomy" id="1691940"/>
    <lineage>
        <taxon>Bacteria</taxon>
        <taxon>Bacillati</taxon>
        <taxon>Bacillota</taxon>
        <taxon>Clostridia</taxon>
        <taxon>Eubacteriales</taxon>
        <taxon>Clostridiaceae</taxon>
        <taxon>Clostridium</taxon>
    </lineage>
</organism>
<sequence length="91" mass="10859">MNDKLAVCRIRTDFKNFNMVMDQFIEKIPLKIENYKDIKIISSFITNNVFNFDIEYSCSDQNIKNIFENVMEEIAGRPLKFIIELKPIYLK</sequence>
<name>A0A2T0BH44_9CLOT</name>